<dbReference type="OrthoDB" id="9810867at2"/>
<dbReference type="GO" id="GO:0004526">
    <property type="term" value="F:ribonuclease P activity"/>
    <property type="evidence" value="ECO:0007669"/>
    <property type="project" value="UniProtKB-UniRule"/>
</dbReference>
<keyword evidence="9" id="KW-1185">Reference proteome</keyword>
<keyword evidence="2 6" id="KW-0540">Nuclease</keyword>
<evidence type="ECO:0000313" key="8">
    <source>
        <dbReference type="EMBL" id="KRQ85944.1"/>
    </source>
</evidence>
<evidence type="ECO:0000256" key="7">
    <source>
        <dbReference type="NCBIfam" id="TIGR00188"/>
    </source>
</evidence>
<keyword evidence="3 6" id="KW-0255">Endonuclease</keyword>
<dbReference type="GO" id="GO:0001682">
    <property type="term" value="P:tRNA 5'-leader removal"/>
    <property type="evidence" value="ECO:0007669"/>
    <property type="project" value="UniProtKB-UniRule"/>
</dbReference>
<evidence type="ECO:0000256" key="4">
    <source>
        <dbReference type="ARBA" id="ARBA00022801"/>
    </source>
</evidence>
<evidence type="ECO:0000256" key="3">
    <source>
        <dbReference type="ARBA" id="ARBA00022759"/>
    </source>
</evidence>
<evidence type="ECO:0000256" key="5">
    <source>
        <dbReference type="ARBA" id="ARBA00022884"/>
    </source>
</evidence>
<comment type="function">
    <text evidence="6">RNaseP catalyzes the removal of the 5'-leader sequence from pre-tRNA to produce the mature 5'-terminus. It can also cleave other RNA substrates such as 4.5S RNA. The protein component plays an auxiliary but essential role in vivo by binding to the 5'-leader sequence and broadening the substrate specificity of the ribozyme.</text>
</comment>
<dbReference type="EMBL" id="LKHP01000019">
    <property type="protein sequence ID" value="KRQ85944.1"/>
    <property type="molecule type" value="Genomic_DNA"/>
</dbReference>
<dbReference type="InterPro" id="IPR000100">
    <property type="entry name" value="RNase_P"/>
</dbReference>
<dbReference type="GO" id="GO:0042781">
    <property type="term" value="F:3'-tRNA processing endoribonuclease activity"/>
    <property type="evidence" value="ECO:0007669"/>
    <property type="project" value="TreeGrafter"/>
</dbReference>
<dbReference type="RefSeq" id="WP_057979530.1">
    <property type="nucleotide sequence ID" value="NZ_LKHP01000019.1"/>
</dbReference>
<dbReference type="GO" id="GO:0030677">
    <property type="term" value="C:ribonuclease P complex"/>
    <property type="evidence" value="ECO:0007669"/>
    <property type="project" value="TreeGrafter"/>
</dbReference>
<evidence type="ECO:0000256" key="6">
    <source>
        <dbReference type="HAMAP-Rule" id="MF_00227"/>
    </source>
</evidence>
<dbReference type="STRING" id="908809.ABG79_02248"/>
<dbReference type="InterPro" id="IPR020568">
    <property type="entry name" value="Ribosomal_Su5_D2-typ_SF"/>
</dbReference>
<dbReference type="PANTHER" id="PTHR33992:SF1">
    <property type="entry name" value="RIBONUCLEASE P PROTEIN COMPONENT"/>
    <property type="match status" value="1"/>
</dbReference>
<name>A0A0R3JR90_CALMK</name>
<sequence length="114" mass="13163">MKKEEKIRKNRHFRIVYSRGKSFSDEILVAYVSKNKKNINRVGVSVSKKIGKSVVRNRVKRLIREAFRVNRQKFKVGHDIIFVARAKSANSSFSDVQKSIFNLLKRAGVLKEGV</sequence>
<organism evidence="8 9">
    <name type="scientific">Caloramator mitchellensis</name>
    <dbReference type="NCBI Taxonomy" id="908809"/>
    <lineage>
        <taxon>Bacteria</taxon>
        <taxon>Bacillati</taxon>
        <taxon>Bacillota</taxon>
        <taxon>Clostridia</taxon>
        <taxon>Eubacteriales</taxon>
        <taxon>Clostridiaceae</taxon>
        <taxon>Caloramator</taxon>
    </lineage>
</organism>
<reference evidence="8 9" key="1">
    <citation type="submission" date="2015-09" db="EMBL/GenBank/DDBJ databases">
        <title>Draft genome sequence of a Caloramator mitchellensis, a moderate thermophile from the Great Artesian Basin of Australia.</title>
        <authorList>
            <person name="Patel B.K."/>
        </authorList>
    </citation>
    <scope>NUCLEOTIDE SEQUENCE [LARGE SCALE GENOMIC DNA]</scope>
    <source>
        <strain evidence="8 9">VF08</strain>
    </source>
</reference>
<dbReference type="PANTHER" id="PTHR33992">
    <property type="entry name" value="RIBONUCLEASE P PROTEIN COMPONENT"/>
    <property type="match status" value="1"/>
</dbReference>
<keyword evidence="4 6" id="KW-0378">Hydrolase</keyword>
<keyword evidence="5 6" id="KW-0694">RNA-binding</keyword>
<dbReference type="EC" id="3.1.26.5" evidence="6 7"/>
<comment type="catalytic activity">
    <reaction evidence="6">
        <text>Endonucleolytic cleavage of RNA, removing 5'-extranucleotides from tRNA precursor.</text>
        <dbReference type="EC" id="3.1.26.5"/>
    </reaction>
</comment>
<protein>
    <recommendedName>
        <fullName evidence="6 7">Ribonuclease P protein component</fullName>
        <shortName evidence="6">RNase P protein</shortName>
        <shortName evidence="6">RNaseP protein</shortName>
        <ecNumber evidence="6 7">3.1.26.5</ecNumber>
    </recommendedName>
    <alternativeName>
        <fullName evidence="6">Protein C5</fullName>
    </alternativeName>
</protein>
<dbReference type="AlphaFoldDB" id="A0A0R3JR90"/>
<evidence type="ECO:0000256" key="1">
    <source>
        <dbReference type="ARBA" id="ARBA00022694"/>
    </source>
</evidence>
<evidence type="ECO:0000313" key="9">
    <source>
        <dbReference type="Proteomes" id="UP000052015"/>
    </source>
</evidence>
<keyword evidence="1 6" id="KW-0819">tRNA processing</keyword>
<comment type="caution">
    <text evidence="8">The sequence shown here is derived from an EMBL/GenBank/DDBJ whole genome shotgun (WGS) entry which is preliminary data.</text>
</comment>
<dbReference type="NCBIfam" id="TIGR00188">
    <property type="entry name" value="rnpA"/>
    <property type="match status" value="1"/>
</dbReference>
<evidence type="ECO:0000256" key="2">
    <source>
        <dbReference type="ARBA" id="ARBA00022722"/>
    </source>
</evidence>
<accession>A0A0R3JR90</accession>
<dbReference type="Gene3D" id="3.30.230.10">
    <property type="match status" value="1"/>
</dbReference>
<comment type="similarity">
    <text evidence="6">Belongs to the RnpA family.</text>
</comment>
<gene>
    <name evidence="6 8" type="primary">rnpA</name>
    <name evidence="8" type="ORF">ABG79_02248</name>
</gene>
<comment type="subunit">
    <text evidence="6">Consists of a catalytic RNA component (M1 or rnpB) and a protein subunit.</text>
</comment>
<dbReference type="Proteomes" id="UP000052015">
    <property type="component" value="Unassembled WGS sequence"/>
</dbReference>
<dbReference type="PATRIC" id="fig|908809.3.peg.2234"/>
<dbReference type="GO" id="GO:0000049">
    <property type="term" value="F:tRNA binding"/>
    <property type="evidence" value="ECO:0007669"/>
    <property type="project" value="UniProtKB-UniRule"/>
</dbReference>
<dbReference type="HAMAP" id="MF_00227">
    <property type="entry name" value="RNase_P"/>
    <property type="match status" value="1"/>
</dbReference>
<dbReference type="SUPFAM" id="SSF54211">
    <property type="entry name" value="Ribosomal protein S5 domain 2-like"/>
    <property type="match status" value="1"/>
</dbReference>
<proteinExistence type="inferred from homology"/>
<dbReference type="InterPro" id="IPR014721">
    <property type="entry name" value="Ribsml_uS5_D2-typ_fold_subgr"/>
</dbReference>
<dbReference type="Pfam" id="PF00825">
    <property type="entry name" value="Ribonuclease_P"/>
    <property type="match status" value="1"/>
</dbReference>